<proteinExistence type="predicted"/>
<dbReference type="EMBL" id="SOJN01000080">
    <property type="protein sequence ID" value="TET45510.1"/>
    <property type="molecule type" value="Genomic_DNA"/>
</dbReference>
<dbReference type="Pfam" id="PF18962">
    <property type="entry name" value="Por_Secre_tail"/>
    <property type="match status" value="1"/>
</dbReference>
<reference evidence="2 3" key="1">
    <citation type="submission" date="2019-03" db="EMBL/GenBank/DDBJ databases">
        <title>Metabolic potential of uncultured bacteria and archaea associated with petroleum seepage in deep-sea sediments.</title>
        <authorList>
            <person name="Dong X."/>
            <person name="Hubert C."/>
        </authorList>
    </citation>
    <scope>NUCLEOTIDE SEQUENCE [LARGE SCALE GENOMIC DNA]</scope>
    <source>
        <strain evidence="2">E44_bin18</strain>
    </source>
</reference>
<sequence length="495" mass="54208">MRPQKQKLEDGMRGLIVYALAAALIAVFCTAERGDSAISWIRTFGGDSLDEGYCVRQTSDGGYIVVGTSARTESHDKGDVWLLRLDAFGNELWSQTYGDSGRDWGYWVEQTEDGGYIIAGMNETFGGTSADLWVIKADTLGEITWEKKHGGDSWEQGFCIQKTTDGGFITISRTYSYGAGEADIWLLKTDAGGDSMWARTYGDTAFEESRCVQQTRDGGYIMFGMTRSYSVWGDLDQWLVKTDSNGNVSWTETIGLDGYDAGYAVQETEDGSYILGGELEIVWGGTATLEKRDSLGGFIWSKEYGVLEFRAIYSVWVTDDGGVVATGIRGSSKNVFLLKVDTDGETQLVRVFDGMWGNSVQQTEDGGYVITGLISRGPVDKDLLVIKTDALGRVGVEEENEATILGHDAKPHLLIYPNPCSGTARIQYQLPTSAYVNMSVYDVSGRLVTTLMDEHMASGIYSEIWNAGNLPSGSYVCRVAVEGSVETEKVIVLSR</sequence>
<dbReference type="PANTHER" id="PTHR42754">
    <property type="entry name" value="ENDOGLUCANASE"/>
    <property type="match status" value="1"/>
</dbReference>
<comment type="caution">
    <text evidence="2">The sequence shown here is derived from an EMBL/GenBank/DDBJ whole genome shotgun (WGS) entry which is preliminary data.</text>
</comment>
<dbReference type="PANTHER" id="PTHR42754:SF1">
    <property type="entry name" value="LIPOPROTEIN"/>
    <property type="match status" value="1"/>
</dbReference>
<gene>
    <name evidence="2" type="ORF">E3J62_07055</name>
</gene>
<dbReference type="AlphaFoldDB" id="A0A523USK3"/>
<evidence type="ECO:0000259" key="1">
    <source>
        <dbReference type="Pfam" id="PF18962"/>
    </source>
</evidence>
<evidence type="ECO:0000313" key="3">
    <source>
        <dbReference type="Proteomes" id="UP000315525"/>
    </source>
</evidence>
<protein>
    <submittedName>
        <fullName evidence="2">T9SS type A sorting domain-containing protein</fullName>
    </submittedName>
</protein>
<accession>A0A523USK3</accession>
<dbReference type="Gene3D" id="2.60.40.4070">
    <property type="match status" value="1"/>
</dbReference>
<organism evidence="2 3">
    <name type="scientific">candidate division TA06 bacterium</name>
    <dbReference type="NCBI Taxonomy" id="2250710"/>
    <lineage>
        <taxon>Bacteria</taxon>
        <taxon>Bacteria division TA06</taxon>
    </lineage>
</organism>
<feature type="domain" description="Secretion system C-terminal sorting" evidence="1">
    <location>
        <begin position="415"/>
        <end position="492"/>
    </location>
</feature>
<dbReference type="SUPFAM" id="SSF69304">
    <property type="entry name" value="Tricorn protease N-terminal domain"/>
    <property type="match status" value="1"/>
</dbReference>
<dbReference type="NCBIfam" id="TIGR04183">
    <property type="entry name" value="Por_Secre_tail"/>
    <property type="match status" value="1"/>
</dbReference>
<evidence type="ECO:0000313" key="2">
    <source>
        <dbReference type="EMBL" id="TET45510.1"/>
    </source>
</evidence>
<dbReference type="InterPro" id="IPR026444">
    <property type="entry name" value="Secre_tail"/>
</dbReference>
<name>A0A523USK3_UNCT6</name>
<dbReference type="Proteomes" id="UP000315525">
    <property type="component" value="Unassembled WGS sequence"/>
</dbReference>